<dbReference type="PROSITE" id="PS51856">
    <property type="entry name" value="RHO_RNA_BD"/>
    <property type="match status" value="1"/>
</dbReference>
<evidence type="ECO:0000313" key="14">
    <source>
        <dbReference type="Proteomes" id="UP000546200"/>
    </source>
</evidence>
<dbReference type="RefSeq" id="WP_184053821.1">
    <property type="nucleotide sequence ID" value="NZ_JACIJK010000001.1"/>
</dbReference>
<dbReference type="InterPro" id="IPR012340">
    <property type="entry name" value="NA-bd_OB-fold"/>
</dbReference>
<evidence type="ECO:0000259" key="12">
    <source>
        <dbReference type="PROSITE" id="PS51856"/>
    </source>
</evidence>
<dbReference type="FunFam" id="3.40.50.300:FF:000072">
    <property type="entry name" value="Transcription termination factor Rho"/>
    <property type="match status" value="1"/>
</dbReference>
<feature type="domain" description="Rho RNA-BD" evidence="12">
    <location>
        <begin position="48"/>
        <end position="123"/>
    </location>
</feature>
<keyword evidence="4 9" id="KW-0347">Helicase</keyword>
<keyword evidence="14" id="KW-1185">Reference proteome</keyword>
<dbReference type="GO" id="GO:0006353">
    <property type="term" value="P:DNA-templated transcription termination"/>
    <property type="evidence" value="ECO:0007669"/>
    <property type="project" value="UniProtKB-UniRule"/>
</dbReference>
<dbReference type="EMBL" id="JACIJK010000001">
    <property type="protein sequence ID" value="MBB5713490.1"/>
    <property type="molecule type" value="Genomic_DNA"/>
</dbReference>
<dbReference type="PANTHER" id="PTHR46425:SF1">
    <property type="entry name" value="TRANSCRIPTION TERMINATION FACTOR RHO"/>
    <property type="match status" value="1"/>
</dbReference>
<keyword evidence="2 9" id="KW-0547">Nucleotide-binding</keyword>
<comment type="caution">
    <text evidence="13">The sequence shown here is derived from an EMBL/GenBank/DDBJ whole genome shotgun (WGS) entry which is preliminary data.</text>
</comment>
<dbReference type="Gene3D" id="1.10.720.10">
    <property type="match status" value="1"/>
</dbReference>
<dbReference type="InterPro" id="IPR027417">
    <property type="entry name" value="P-loop_NTPase"/>
</dbReference>
<keyword evidence="3 9" id="KW-0378">Hydrolase</keyword>
<proteinExistence type="inferred from homology"/>
<feature type="binding site" evidence="9">
    <location>
        <begin position="181"/>
        <end position="186"/>
    </location>
    <ligand>
        <name>ATP</name>
        <dbReference type="ChEBI" id="CHEBI:30616"/>
    </ligand>
</feature>
<dbReference type="PANTHER" id="PTHR46425">
    <property type="entry name" value="TRANSCRIPTION TERMINATION FACTOR RHO"/>
    <property type="match status" value="1"/>
</dbReference>
<keyword evidence="6 9" id="KW-0694">RNA-binding</keyword>
<protein>
    <recommendedName>
        <fullName evidence="9 10">Transcription termination factor Rho</fullName>
        <ecNumber evidence="9 10">3.6.4.-</ecNumber>
    </recommendedName>
    <alternativeName>
        <fullName evidence="9">ATP-dependent helicase Rho</fullName>
    </alternativeName>
</protein>
<keyword evidence="8 9" id="KW-0804">Transcription</keyword>
<dbReference type="GO" id="GO:0008186">
    <property type="term" value="F:ATP-dependent activity, acting on RNA"/>
    <property type="evidence" value="ECO:0007669"/>
    <property type="project" value="UniProtKB-UniRule"/>
</dbReference>
<evidence type="ECO:0000256" key="7">
    <source>
        <dbReference type="ARBA" id="ARBA00023015"/>
    </source>
</evidence>
<comment type="similarity">
    <text evidence="9 11">Belongs to the Rho family.</text>
</comment>
<dbReference type="SUPFAM" id="SSF68912">
    <property type="entry name" value="Rho N-terminal domain-like"/>
    <property type="match status" value="1"/>
</dbReference>
<dbReference type="Gene3D" id="2.40.50.140">
    <property type="entry name" value="Nucleic acid-binding proteins"/>
    <property type="match status" value="1"/>
</dbReference>
<dbReference type="Pfam" id="PF07497">
    <property type="entry name" value="Rho_RNA_bind"/>
    <property type="match status" value="1"/>
</dbReference>
<organism evidence="13 14">
    <name type="scientific">Sphingomonas aerophila</name>
    <dbReference type="NCBI Taxonomy" id="1344948"/>
    <lineage>
        <taxon>Bacteria</taxon>
        <taxon>Pseudomonadati</taxon>
        <taxon>Pseudomonadota</taxon>
        <taxon>Alphaproteobacteria</taxon>
        <taxon>Sphingomonadales</taxon>
        <taxon>Sphingomonadaceae</taxon>
        <taxon>Sphingomonas</taxon>
    </lineage>
</organism>
<comment type="caution">
    <text evidence="9">Lacks conserved residue(s) required for the propagation of feature annotation.</text>
</comment>
<keyword evidence="5 9" id="KW-0067">ATP-binding</keyword>
<dbReference type="AlphaFoldDB" id="A0A7W9BA94"/>
<evidence type="ECO:0000256" key="8">
    <source>
        <dbReference type="ARBA" id="ARBA00023163"/>
    </source>
</evidence>
<evidence type="ECO:0000256" key="10">
    <source>
        <dbReference type="NCBIfam" id="TIGR00767"/>
    </source>
</evidence>
<keyword evidence="7 9" id="KW-0805">Transcription regulation</keyword>
<dbReference type="HAMAP" id="MF_01884">
    <property type="entry name" value="Rho"/>
    <property type="match status" value="1"/>
</dbReference>
<dbReference type="InterPro" id="IPR036269">
    <property type="entry name" value="Rho_N_sf"/>
</dbReference>
<dbReference type="GO" id="GO:0005829">
    <property type="term" value="C:cytosol"/>
    <property type="evidence" value="ECO:0007669"/>
    <property type="project" value="UniProtKB-ARBA"/>
</dbReference>
<dbReference type="InterPro" id="IPR011112">
    <property type="entry name" value="Rho-like_N"/>
</dbReference>
<comment type="function">
    <text evidence="9">Facilitates transcription termination by a mechanism that involves Rho binding to the nascent RNA, activation of Rho's RNA-dependent ATPase activity, and release of the mRNA from the DNA template.</text>
</comment>
<evidence type="ECO:0000256" key="5">
    <source>
        <dbReference type="ARBA" id="ARBA00022840"/>
    </source>
</evidence>
<gene>
    <name evidence="9" type="primary">rho</name>
    <name evidence="13" type="ORF">FHS94_000309</name>
</gene>
<dbReference type="SUPFAM" id="SSF52540">
    <property type="entry name" value="P-loop containing nucleoside triphosphate hydrolases"/>
    <property type="match status" value="1"/>
</dbReference>
<evidence type="ECO:0000256" key="9">
    <source>
        <dbReference type="HAMAP-Rule" id="MF_01884"/>
    </source>
</evidence>
<dbReference type="InterPro" id="IPR003593">
    <property type="entry name" value="AAA+_ATPase"/>
</dbReference>
<dbReference type="SMART" id="SM00959">
    <property type="entry name" value="Rho_N"/>
    <property type="match status" value="1"/>
</dbReference>
<feature type="binding site" evidence="9">
    <location>
        <position position="212"/>
    </location>
    <ligand>
        <name>ATP</name>
        <dbReference type="ChEBI" id="CHEBI:30616"/>
    </ligand>
</feature>
<dbReference type="SMART" id="SM00357">
    <property type="entry name" value="CSP"/>
    <property type="match status" value="1"/>
</dbReference>
<evidence type="ECO:0000256" key="4">
    <source>
        <dbReference type="ARBA" id="ARBA00022806"/>
    </source>
</evidence>
<comment type="subunit">
    <text evidence="9">Homohexamer. The homohexamer assembles into an open ring structure.</text>
</comment>
<dbReference type="SUPFAM" id="SSF50249">
    <property type="entry name" value="Nucleic acid-binding proteins"/>
    <property type="match status" value="1"/>
</dbReference>
<evidence type="ECO:0000256" key="6">
    <source>
        <dbReference type="ARBA" id="ARBA00022884"/>
    </source>
</evidence>
<dbReference type="InterPro" id="IPR011113">
    <property type="entry name" value="Rho_RNA-bd"/>
</dbReference>
<dbReference type="InterPro" id="IPR011129">
    <property type="entry name" value="CSD"/>
</dbReference>
<evidence type="ECO:0000256" key="3">
    <source>
        <dbReference type="ARBA" id="ARBA00022801"/>
    </source>
</evidence>
<dbReference type="CDD" id="cd01128">
    <property type="entry name" value="rho_factor_C"/>
    <property type="match status" value="1"/>
</dbReference>
<dbReference type="InterPro" id="IPR041703">
    <property type="entry name" value="Rho_factor_ATP-bd"/>
</dbReference>
<keyword evidence="1 9" id="KW-0806">Transcription termination</keyword>
<dbReference type="GO" id="GO:0004386">
    <property type="term" value="F:helicase activity"/>
    <property type="evidence" value="ECO:0007669"/>
    <property type="project" value="UniProtKB-UniRule"/>
</dbReference>
<dbReference type="Gene3D" id="3.40.50.300">
    <property type="entry name" value="P-loop containing nucleotide triphosphate hydrolases"/>
    <property type="match status" value="1"/>
</dbReference>
<dbReference type="GO" id="GO:0003723">
    <property type="term" value="F:RNA binding"/>
    <property type="evidence" value="ECO:0007669"/>
    <property type="project" value="UniProtKB-UniRule"/>
</dbReference>
<dbReference type="InterPro" id="IPR004665">
    <property type="entry name" value="Term_rho"/>
</dbReference>
<evidence type="ECO:0000313" key="13">
    <source>
        <dbReference type="EMBL" id="MBB5713490.1"/>
    </source>
</evidence>
<dbReference type="CDD" id="cd04459">
    <property type="entry name" value="Rho_CSD"/>
    <property type="match status" value="1"/>
</dbReference>
<dbReference type="Pfam" id="PF00006">
    <property type="entry name" value="ATP-synt_ab"/>
    <property type="match status" value="1"/>
</dbReference>
<dbReference type="EC" id="3.6.4.-" evidence="9 10"/>
<dbReference type="NCBIfam" id="NF006886">
    <property type="entry name" value="PRK09376.1"/>
    <property type="match status" value="1"/>
</dbReference>
<dbReference type="Pfam" id="PF07498">
    <property type="entry name" value="Rho_N"/>
    <property type="match status" value="1"/>
</dbReference>
<dbReference type="SMART" id="SM00382">
    <property type="entry name" value="AAA"/>
    <property type="match status" value="1"/>
</dbReference>
<evidence type="ECO:0000256" key="1">
    <source>
        <dbReference type="ARBA" id="ARBA00022472"/>
    </source>
</evidence>
<dbReference type="GO" id="GO:0016787">
    <property type="term" value="F:hydrolase activity"/>
    <property type="evidence" value="ECO:0007669"/>
    <property type="project" value="UniProtKB-KW"/>
</dbReference>
<dbReference type="InterPro" id="IPR000194">
    <property type="entry name" value="ATPase_F1/V1/A1_a/bsu_nucl-bd"/>
</dbReference>
<reference evidence="13 14" key="1">
    <citation type="submission" date="2020-08" db="EMBL/GenBank/DDBJ databases">
        <title>Genomic Encyclopedia of Type Strains, Phase IV (KMG-IV): sequencing the most valuable type-strain genomes for metagenomic binning, comparative biology and taxonomic classification.</title>
        <authorList>
            <person name="Goeker M."/>
        </authorList>
    </citation>
    <scope>NUCLEOTIDE SEQUENCE [LARGE SCALE GENOMIC DNA]</scope>
    <source>
        <strain evidence="13 14">DSM 100044</strain>
    </source>
</reference>
<evidence type="ECO:0000256" key="11">
    <source>
        <dbReference type="PROSITE-ProRule" id="PRU01203"/>
    </source>
</evidence>
<sequence>MHLKDLKKKTPAELVQLAEETGVEGASTLRKQDLLFGILKMQAEQGDQIMGEGTIEVLPDGFGFLRSPQANYLAGPDDIYVSPNQVRKHGLRTGDTVEGEIRGPKDGERYFALTKLTTVNFDDPDAVRHRVNFDNLTPLYPEERLKLEIEDPTIKDKTGRVLDVVAPLGKGQRCLIVAPPRVGKTIMMQNIARAISLNHPEVYLIVLLIDERPEEVTDMQRTVNGEVVSSTFDEPATRHVQVAEMVIEKAKRLVEHKKDVVILLDNITRLGRAYNTVVPSSGKVLTGGVDANALQRPKRFFGAARNIEEGGSLTIISTSLIDTGSRMDEVIFEEFKGTGNAEIVLDRKVADKRIFPAIDVGKSGTRKEELLVEKAKLSKMWVLRRILMQMGTTDAVEFLLDKMKDSKTNEQFFDSMNQ</sequence>
<accession>A0A7W9BA94</accession>
<evidence type="ECO:0000256" key="2">
    <source>
        <dbReference type="ARBA" id="ARBA00022741"/>
    </source>
</evidence>
<name>A0A7W9BA94_9SPHN</name>
<dbReference type="Proteomes" id="UP000546200">
    <property type="component" value="Unassembled WGS sequence"/>
</dbReference>
<dbReference type="GO" id="GO:0005524">
    <property type="term" value="F:ATP binding"/>
    <property type="evidence" value="ECO:0007669"/>
    <property type="project" value="UniProtKB-UniRule"/>
</dbReference>
<dbReference type="NCBIfam" id="TIGR00767">
    <property type="entry name" value="rho"/>
    <property type="match status" value="1"/>
</dbReference>